<dbReference type="AlphaFoldDB" id="A0AAD3DYC3"/>
<reference evidence="1 2" key="1">
    <citation type="journal article" date="2021" name="Sci. Rep.">
        <title>Genome sequencing of the multicellular alga Astrephomene provides insights into convergent evolution of germ-soma differentiation.</title>
        <authorList>
            <person name="Yamashita S."/>
            <person name="Yamamoto K."/>
            <person name="Matsuzaki R."/>
            <person name="Suzuki S."/>
            <person name="Yamaguchi H."/>
            <person name="Hirooka S."/>
            <person name="Minakuchi Y."/>
            <person name="Miyagishima S."/>
            <person name="Kawachi M."/>
            <person name="Toyoda A."/>
            <person name="Nozaki H."/>
        </authorList>
    </citation>
    <scope>NUCLEOTIDE SEQUENCE [LARGE SCALE GENOMIC DNA]</scope>
    <source>
        <strain evidence="1 2">NIES-4017</strain>
    </source>
</reference>
<evidence type="ECO:0000313" key="2">
    <source>
        <dbReference type="Proteomes" id="UP001054857"/>
    </source>
</evidence>
<proteinExistence type="predicted"/>
<dbReference type="EMBL" id="BMAR01000027">
    <property type="protein sequence ID" value="GFR49047.1"/>
    <property type="molecule type" value="Genomic_DNA"/>
</dbReference>
<gene>
    <name evidence="1" type="ORF">Agub_g11072</name>
</gene>
<sequence>MLALQRNRCATFAGHTGVPRSRLSVIRSAALGNSISTRPLVLHAGETTLSVPLTSDEAQQLQAAFQQLFQTFAEKQKAQRPKRWDMMEWRHVTDQVGMEVFCNPNAHSTAFDAKLLITVWSQQQGGLRVTTEARLSAVTSDLDNYLQG</sequence>
<accession>A0AAD3DYC3</accession>
<evidence type="ECO:0000313" key="1">
    <source>
        <dbReference type="EMBL" id="GFR49047.1"/>
    </source>
</evidence>
<comment type="caution">
    <text evidence="1">The sequence shown here is derived from an EMBL/GenBank/DDBJ whole genome shotgun (WGS) entry which is preliminary data.</text>
</comment>
<keyword evidence="2" id="KW-1185">Reference proteome</keyword>
<organism evidence="1 2">
    <name type="scientific">Astrephomene gubernaculifera</name>
    <dbReference type="NCBI Taxonomy" id="47775"/>
    <lineage>
        <taxon>Eukaryota</taxon>
        <taxon>Viridiplantae</taxon>
        <taxon>Chlorophyta</taxon>
        <taxon>core chlorophytes</taxon>
        <taxon>Chlorophyceae</taxon>
        <taxon>CS clade</taxon>
        <taxon>Chlamydomonadales</taxon>
        <taxon>Astrephomenaceae</taxon>
        <taxon>Astrephomene</taxon>
    </lineage>
</organism>
<name>A0AAD3DYC3_9CHLO</name>
<dbReference type="Proteomes" id="UP001054857">
    <property type="component" value="Unassembled WGS sequence"/>
</dbReference>
<protein>
    <submittedName>
        <fullName evidence="1">Uncharacterized protein</fullName>
    </submittedName>
</protein>